<gene>
    <name evidence="1" type="ORF">SAMN04244571_04176</name>
    <name evidence="2" type="ORF">SAMN04244574_04151</name>
</gene>
<dbReference type="Proteomes" id="UP000198861">
    <property type="component" value="Unassembled WGS sequence"/>
</dbReference>
<reference evidence="1 3" key="1">
    <citation type="submission" date="2016-10" db="EMBL/GenBank/DDBJ databases">
        <authorList>
            <person name="Varghese N."/>
            <person name="Submissions S."/>
        </authorList>
    </citation>
    <scope>NUCLEOTIDE SEQUENCE [LARGE SCALE GENOMIC DNA]</scope>
    <source>
        <strain evidence="1 3">DSM 282</strain>
    </source>
</reference>
<dbReference type="RefSeq" id="WP_090943779.1">
    <property type="nucleotide sequence ID" value="NZ_FOKJ01000108.1"/>
</dbReference>
<evidence type="ECO:0000313" key="3">
    <source>
        <dbReference type="Proteomes" id="UP000198861"/>
    </source>
</evidence>
<dbReference type="Proteomes" id="UP000199579">
    <property type="component" value="Unassembled WGS sequence"/>
</dbReference>
<accession>A0A1I4HAA1</accession>
<evidence type="ECO:0000313" key="1">
    <source>
        <dbReference type="EMBL" id="SFB60207.1"/>
    </source>
</evidence>
<dbReference type="EMBL" id="FOKJ01000108">
    <property type="protein sequence ID" value="SFB60207.1"/>
    <property type="molecule type" value="Genomic_DNA"/>
</dbReference>
<evidence type="ECO:0000313" key="4">
    <source>
        <dbReference type="Proteomes" id="UP000199579"/>
    </source>
</evidence>
<dbReference type="AlphaFoldDB" id="A0A1I4HAA1"/>
<keyword evidence="3" id="KW-1185">Reference proteome</keyword>
<dbReference type="EMBL" id="FOSX01000109">
    <property type="protein sequence ID" value="SFL38351.1"/>
    <property type="molecule type" value="Genomic_DNA"/>
</dbReference>
<protein>
    <submittedName>
        <fullName evidence="2">Uncharacterized protein</fullName>
    </submittedName>
</protein>
<sequence>MPEKDRYKILHNLHKAEGNLAFSLALFGDKIASREQYRSGLDGIEAVHFYLVHKFGWLPAQVRGMSYGDLRFVLSEEMHGFTLPKEAIFD</sequence>
<proteinExistence type="predicted"/>
<evidence type="ECO:0000313" key="2">
    <source>
        <dbReference type="EMBL" id="SFL38351.1"/>
    </source>
</evidence>
<reference evidence="2 4" key="2">
    <citation type="submission" date="2016-10" db="EMBL/GenBank/DDBJ databases">
        <authorList>
            <person name="de Groot N.N."/>
        </authorList>
    </citation>
    <scope>NUCLEOTIDE SEQUENCE [LARGE SCALE GENOMIC DNA]</scope>
    <source>
        <strain evidence="2 4">DSM 381</strain>
    </source>
</reference>
<organism evidence="2 4">
    <name type="scientific">Azotobacter beijerinckii</name>
    <dbReference type="NCBI Taxonomy" id="170623"/>
    <lineage>
        <taxon>Bacteria</taxon>
        <taxon>Pseudomonadati</taxon>
        <taxon>Pseudomonadota</taxon>
        <taxon>Gammaproteobacteria</taxon>
        <taxon>Pseudomonadales</taxon>
        <taxon>Pseudomonadaceae</taxon>
        <taxon>Azotobacter</taxon>
    </lineage>
</organism>
<name>A0A1I4HAA1_9GAMM</name>